<evidence type="ECO:0000313" key="2">
    <source>
        <dbReference type="Proteomes" id="UP001314170"/>
    </source>
</evidence>
<dbReference type="EMBL" id="CAWUPB010001197">
    <property type="protein sequence ID" value="CAK7356659.1"/>
    <property type="molecule type" value="Genomic_DNA"/>
</dbReference>
<accession>A0AAV1SVC0</accession>
<protein>
    <submittedName>
        <fullName evidence="1">Uncharacterized protein</fullName>
    </submittedName>
</protein>
<dbReference type="Proteomes" id="UP001314170">
    <property type="component" value="Unassembled WGS sequence"/>
</dbReference>
<evidence type="ECO:0000313" key="1">
    <source>
        <dbReference type="EMBL" id="CAK7356659.1"/>
    </source>
</evidence>
<comment type="caution">
    <text evidence="1">The sequence shown here is derived from an EMBL/GenBank/DDBJ whole genome shotgun (WGS) entry which is preliminary data.</text>
</comment>
<gene>
    <name evidence="1" type="ORF">DCAF_LOCUS26933</name>
</gene>
<keyword evidence="2" id="KW-1185">Reference proteome</keyword>
<organism evidence="1 2">
    <name type="scientific">Dovyalis caffra</name>
    <dbReference type="NCBI Taxonomy" id="77055"/>
    <lineage>
        <taxon>Eukaryota</taxon>
        <taxon>Viridiplantae</taxon>
        <taxon>Streptophyta</taxon>
        <taxon>Embryophyta</taxon>
        <taxon>Tracheophyta</taxon>
        <taxon>Spermatophyta</taxon>
        <taxon>Magnoliopsida</taxon>
        <taxon>eudicotyledons</taxon>
        <taxon>Gunneridae</taxon>
        <taxon>Pentapetalae</taxon>
        <taxon>rosids</taxon>
        <taxon>fabids</taxon>
        <taxon>Malpighiales</taxon>
        <taxon>Salicaceae</taxon>
        <taxon>Flacourtieae</taxon>
        <taxon>Dovyalis</taxon>
    </lineage>
</organism>
<sequence>MEPTLDVDGLKDPEQFFLALQRLEGELHINAKVASGKVPPVSAELIKTEKSKALSSA</sequence>
<proteinExistence type="predicted"/>
<name>A0AAV1SVC0_9ROSI</name>
<dbReference type="AlphaFoldDB" id="A0AAV1SVC0"/>
<reference evidence="1 2" key="1">
    <citation type="submission" date="2024-01" db="EMBL/GenBank/DDBJ databases">
        <authorList>
            <person name="Waweru B."/>
        </authorList>
    </citation>
    <scope>NUCLEOTIDE SEQUENCE [LARGE SCALE GENOMIC DNA]</scope>
</reference>